<dbReference type="OrthoDB" id="5875258at2759"/>
<evidence type="ECO:0000313" key="2">
    <source>
        <dbReference type="EMBL" id="PIO67056.1"/>
    </source>
</evidence>
<keyword evidence="3" id="KW-1185">Reference proteome</keyword>
<dbReference type="PANTHER" id="PTHR46902:SF1">
    <property type="entry name" value="DOMON DOMAIN-CONTAINING PROTEIN FRRS1L"/>
    <property type="match status" value="1"/>
</dbReference>
<dbReference type="GO" id="GO:1900449">
    <property type="term" value="P:regulation of glutamate receptor signaling pathway"/>
    <property type="evidence" value="ECO:0007669"/>
    <property type="project" value="InterPro"/>
</dbReference>
<gene>
    <name evidence="2" type="ORF">TELCIR_11210</name>
</gene>
<reference evidence="2 3" key="1">
    <citation type="submission" date="2015-09" db="EMBL/GenBank/DDBJ databases">
        <title>Draft genome of the parasitic nematode Teladorsagia circumcincta isolate WARC Sus (inbred).</title>
        <authorList>
            <person name="Mitreva M."/>
        </authorList>
    </citation>
    <scope>NUCLEOTIDE SEQUENCE [LARGE SCALE GENOMIC DNA]</scope>
    <source>
        <strain evidence="2 3">S</strain>
    </source>
</reference>
<evidence type="ECO:0008006" key="4">
    <source>
        <dbReference type="Google" id="ProtNLM"/>
    </source>
</evidence>
<sequence>GNDLVVFCARFGDAVKGGLARTTQIVNNSGVQTIVSATKEDDAINCVIRQVKKSEDRPELFDLGGSYYILFARGPYVEKNGTAMIQNHTPQGRYIGKKVSLADVSVGGANTAEDGGDEKEETEKPDDKEPPDDDDDGKDSDWSTCGKKKGCVFAPEGCEKTKDCIFRFSYKPDGDELEMEIEGKPSSANGYVAIGFSEDPKMNNTGVQTIVSATKKDDFIKCVIRSSAGTAAGDLRFHILSKEERPDGDELEMEIEGEPSSANGYVANNTGVQTVVSATKKGGLIRCVIRQVKKPEDRPELFDLGGSYYILFARGPYVEKGTHFPTKL</sequence>
<dbReference type="Proteomes" id="UP000230423">
    <property type="component" value="Unassembled WGS sequence"/>
</dbReference>
<dbReference type="EMBL" id="KZ347845">
    <property type="protein sequence ID" value="PIO67056.1"/>
    <property type="molecule type" value="Genomic_DNA"/>
</dbReference>
<dbReference type="GO" id="GO:0099072">
    <property type="term" value="P:regulation of postsynaptic membrane neurotransmitter receptor levels"/>
    <property type="evidence" value="ECO:0007669"/>
    <property type="project" value="TreeGrafter"/>
</dbReference>
<dbReference type="InterPro" id="IPR042789">
    <property type="entry name" value="FRRS1L"/>
</dbReference>
<organism evidence="2 3">
    <name type="scientific">Teladorsagia circumcincta</name>
    <name type="common">Brown stomach worm</name>
    <name type="synonym">Ostertagia circumcincta</name>
    <dbReference type="NCBI Taxonomy" id="45464"/>
    <lineage>
        <taxon>Eukaryota</taxon>
        <taxon>Metazoa</taxon>
        <taxon>Ecdysozoa</taxon>
        <taxon>Nematoda</taxon>
        <taxon>Chromadorea</taxon>
        <taxon>Rhabditida</taxon>
        <taxon>Rhabditina</taxon>
        <taxon>Rhabditomorpha</taxon>
        <taxon>Strongyloidea</taxon>
        <taxon>Trichostrongylidae</taxon>
        <taxon>Teladorsagia</taxon>
    </lineage>
</organism>
<feature type="non-terminal residue" evidence="2">
    <location>
        <position position="1"/>
    </location>
</feature>
<dbReference type="PANTHER" id="PTHR46902">
    <property type="entry name" value="DOMON DOMAIN-CONTAINING PROTEIN FRRS1L"/>
    <property type="match status" value="1"/>
</dbReference>
<evidence type="ECO:0000256" key="1">
    <source>
        <dbReference type="SAM" id="MobiDB-lite"/>
    </source>
</evidence>
<evidence type="ECO:0000313" key="3">
    <source>
        <dbReference type="Proteomes" id="UP000230423"/>
    </source>
</evidence>
<dbReference type="AlphaFoldDB" id="A0A2G9U9W2"/>
<accession>A0A2G9U9W2</accession>
<feature type="region of interest" description="Disordered" evidence="1">
    <location>
        <begin position="107"/>
        <end position="142"/>
    </location>
</feature>
<proteinExistence type="predicted"/>
<protein>
    <recommendedName>
        <fullName evidence="4">DOMON domain protein</fullName>
    </recommendedName>
</protein>
<name>A0A2G9U9W2_TELCI</name>
<feature type="compositionally biased region" description="Acidic residues" evidence="1">
    <location>
        <begin position="129"/>
        <end position="138"/>
    </location>
</feature>